<organism evidence="1">
    <name type="scientific">Murine herpesvirus</name>
    <dbReference type="NCBI Taxonomy" id="1431748"/>
    <lineage>
        <taxon>Viruses</taxon>
        <taxon>Duplodnaviria</taxon>
        <taxon>Heunggongvirae</taxon>
        <taxon>Peploviricota</taxon>
        <taxon>Herviviricetes</taxon>
        <taxon>Herpesvirales</taxon>
        <taxon>Orthoherpesviridae</taxon>
        <taxon>Betaherpesvirinae</taxon>
        <taxon>Muromegalovirus</taxon>
    </lineage>
</organism>
<proteinExistence type="predicted"/>
<accession>A0A6M4EG01</accession>
<protein>
    <submittedName>
        <fullName evidence="1">Uncharacterized protein</fullName>
    </submittedName>
</protein>
<evidence type="ECO:0000313" key="1">
    <source>
        <dbReference type="EMBL" id="QJQ80259.1"/>
    </source>
</evidence>
<dbReference type="EMBL" id="MN913974">
    <property type="protein sequence ID" value="QJQ80331.1"/>
    <property type="molecule type" value="Genomic_DNA"/>
</dbReference>
<reference evidence="1" key="1">
    <citation type="submission" date="2020-01" db="EMBL/GenBank/DDBJ databases">
        <authorList>
            <person name="Rezuchova I."/>
            <person name="Hyblova M."/>
            <person name="Kudelova M."/>
            <person name="Bohmer M."/>
            <person name="Budis J."/>
            <person name="Szemes T."/>
        </authorList>
    </citation>
    <scope>NUCLEOTIDE SEQUENCE</scope>
    <source>
        <strain evidence="2">4556</strain>
        <strain evidence="1">72</strain>
    </source>
</reference>
<dbReference type="EMBL" id="MN913973">
    <property type="protein sequence ID" value="QJQ80259.1"/>
    <property type="molecule type" value="Genomic_DNA"/>
</dbReference>
<evidence type="ECO:0000313" key="2">
    <source>
        <dbReference type="EMBL" id="QJQ80331.1"/>
    </source>
</evidence>
<sequence length="57" mass="6440">MGTPRVNPTICIPLNRGRMCKMGVVYERVYPNWLNLNGSAHLAYCQLSTPYLLRVTG</sequence>
<name>A0A6M4EG01_9BETA</name>